<dbReference type="GO" id="GO:0003995">
    <property type="term" value="F:acyl-CoA dehydrogenase activity"/>
    <property type="evidence" value="ECO:0007669"/>
    <property type="project" value="TreeGrafter"/>
</dbReference>
<sequence length="353" mass="37202">MKFEFTDEHEALRSLLGDVCSQESNARSVYDADATIDTRLWDALGTSGLLGVGAPEAYDGGGAGPVEQVMIAEELGRVAGAVPFSEHTAATDIIARLGSEDQCKRLLIPLYRAGQVAGIVLPTTANLAAISARPDSEGWRIDGRLPLIPNAAAATVLVVPAVIDDQVRWLVTTAAQIIAVATVDRTRPAAAAEFSGTAAELLAADRNPDRPTELLWTLAAAEAVGAASTALDTTARYTTERRQFGLPIGTFQAVKHRLADMLVAVENSRSAVYAAAWALAEDGRAGRTASLAQAVATESAIDVVSNAVQLHGGIGVTWECDLHLYLRRAKALEVTYGSPAQHRARIADSLLDV</sequence>
<comment type="similarity">
    <text evidence="2">Belongs to the acyl-CoA dehydrogenase family.</text>
</comment>
<feature type="domain" description="Acyl-CoA dehydrogenase/oxidase N-terminal" evidence="7">
    <location>
        <begin position="6"/>
        <end position="111"/>
    </location>
</feature>
<comment type="cofactor">
    <cofactor evidence="1">
        <name>FAD</name>
        <dbReference type="ChEBI" id="CHEBI:57692"/>
    </cofactor>
</comment>
<dbReference type="InterPro" id="IPR013786">
    <property type="entry name" value="AcylCoA_DH/ox_N"/>
</dbReference>
<dbReference type="AlphaFoldDB" id="A0A1A2EDJ7"/>
<dbReference type="OrthoDB" id="8677713at2"/>
<dbReference type="InterPro" id="IPR009100">
    <property type="entry name" value="AcylCoA_DH/oxidase_NM_dom_sf"/>
</dbReference>
<evidence type="ECO:0000256" key="1">
    <source>
        <dbReference type="ARBA" id="ARBA00001974"/>
    </source>
</evidence>
<feature type="domain" description="Acyl-CoA dehydrogenase/oxidase C-terminal" evidence="6">
    <location>
        <begin position="219"/>
        <end position="350"/>
    </location>
</feature>
<dbReference type="InterPro" id="IPR036250">
    <property type="entry name" value="AcylCo_DH-like_C"/>
</dbReference>
<evidence type="ECO:0000313" key="9">
    <source>
        <dbReference type="Proteomes" id="UP000093985"/>
    </source>
</evidence>
<keyword evidence="3" id="KW-0285">Flavoprotein</keyword>
<dbReference type="Gene3D" id="1.20.140.10">
    <property type="entry name" value="Butyryl-CoA Dehydrogenase, subunit A, domain 3"/>
    <property type="match status" value="1"/>
</dbReference>
<evidence type="ECO:0000256" key="4">
    <source>
        <dbReference type="ARBA" id="ARBA00022827"/>
    </source>
</evidence>
<dbReference type="SUPFAM" id="SSF47203">
    <property type="entry name" value="Acyl-CoA dehydrogenase C-terminal domain-like"/>
    <property type="match status" value="1"/>
</dbReference>
<name>A0A1A2EDJ7_MYCSD</name>
<dbReference type="InterPro" id="IPR037069">
    <property type="entry name" value="AcylCoA_DH/ox_N_sf"/>
</dbReference>
<dbReference type="SUPFAM" id="SSF56645">
    <property type="entry name" value="Acyl-CoA dehydrogenase NM domain-like"/>
    <property type="match status" value="1"/>
</dbReference>
<dbReference type="Gene3D" id="2.40.110.10">
    <property type="entry name" value="Butyryl-CoA Dehydrogenase, subunit A, domain 2"/>
    <property type="match status" value="1"/>
</dbReference>
<evidence type="ECO:0008006" key="10">
    <source>
        <dbReference type="Google" id="ProtNLM"/>
    </source>
</evidence>
<evidence type="ECO:0000256" key="5">
    <source>
        <dbReference type="ARBA" id="ARBA00023002"/>
    </source>
</evidence>
<dbReference type="Proteomes" id="UP000093985">
    <property type="component" value="Unassembled WGS sequence"/>
</dbReference>
<protein>
    <recommendedName>
        <fullName evidence="10">Acyl-CoA dehydrogenase</fullName>
    </recommendedName>
</protein>
<evidence type="ECO:0000259" key="7">
    <source>
        <dbReference type="Pfam" id="PF02771"/>
    </source>
</evidence>
<dbReference type="Pfam" id="PF02771">
    <property type="entry name" value="Acyl-CoA_dh_N"/>
    <property type="match status" value="1"/>
</dbReference>
<dbReference type="Pfam" id="PF00441">
    <property type="entry name" value="Acyl-CoA_dh_1"/>
    <property type="match status" value="1"/>
</dbReference>
<dbReference type="PANTHER" id="PTHR43884">
    <property type="entry name" value="ACYL-COA DEHYDROGENASE"/>
    <property type="match status" value="1"/>
</dbReference>
<organism evidence="8 9">
    <name type="scientific">Mycolicibacter sinensis (strain JDM601)</name>
    <name type="common">Mycobacterium sinense</name>
    <dbReference type="NCBI Taxonomy" id="875328"/>
    <lineage>
        <taxon>Bacteria</taxon>
        <taxon>Bacillati</taxon>
        <taxon>Actinomycetota</taxon>
        <taxon>Actinomycetes</taxon>
        <taxon>Mycobacteriales</taxon>
        <taxon>Mycobacteriaceae</taxon>
        <taxon>Mycolicibacter</taxon>
    </lineage>
</organism>
<evidence type="ECO:0000313" key="8">
    <source>
        <dbReference type="EMBL" id="OBG03075.1"/>
    </source>
</evidence>
<dbReference type="InterPro" id="IPR009075">
    <property type="entry name" value="AcylCo_DH/oxidase_C"/>
</dbReference>
<dbReference type="EMBL" id="LZIN01000075">
    <property type="protein sequence ID" value="OBG03075.1"/>
    <property type="molecule type" value="Genomic_DNA"/>
</dbReference>
<gene>
    <name evidence="8" type="ORF">A5771_14150</name>
</gene>
<dbReference type="PANTHER" id="PTHR43884:SF20">
    <property type="entry name" value="ACYL-COA DEHYDROGENASE FADE28"/>
    <property type="match status" value="1"/>
</dbReference>
<dbReference type="RefSeq" id="WP_064856118.1">
    <property type="nucleotide sequence ID" value="NZ_LZIM01000053.1"/>
</dbReference>
<dbReference type="InterPro" id="IPR046373">
    <property type="entry name" value="Acyl-CoA_Oxase/DH_mid-dom_sf"/>
</dbReference>
<reference evidence="9" key="1">
    <citation type="submission" date="2016-06" db="EMBL/GenBank/DDBJ databases">
        <authorList>
            <person name="Sutton G."/>
            <person name="Brinkac L."/>
            <person name="Sanka R."/>
            <person name="Adams M."/>
            <person name="Lau E."/>
            <person name="Mehaffy C."/>
            <person name="Tameris M."/>
            <person name="Hatherill M."/>
            <person name="Hanekom W."/>
            <person name="Mahomed H."/>
            <person name="Mcshane H."/>
        </authorList>
    </citation>
    <scope>NUCLEOTIDE SEQUENCE [LARGE SCALE GENOMIC DNA]</scope>
    <source>
        <strain evidence="9">852014-51077_SCH5608930-a</strain>
    </source>
</reference>
<proteinExistence type="inferred from homology"/>
<keyword evidence="4" id="KW-0274">FAD</keyword>
<evidence type="ECO:0000256" key="3">
    <source>
        <dbReference type="ARBA" id="ARBA00022630"/>
    </source>
</evidence>
<comment type="caution">
    <text evidence="8">The sequence shown here is derived from an EMBL/GenBank/DDBJ whole genome shotgun (WGS) entry which is preliminary data.</text>
</comment>
<evidence type="ECO:0000259" key="6">
    <source>
        <dbReference type="Pfam" id="PF00441"/>
    </source>
</evidence>
<keyword evidence="5" id="KW-0560">Oxidoreductase</keyword>
<evidence type="ECO:0000256" key="2">
    <source>
        <dbReference type="ARBA" id="ARBA00009347"/>
    </source>
</evidence>
<accession>A0A1A2EDJ7</accession>
<dbReference type="GO" id="GO:0050660">
    <property type="term" value="F:flavin adenine dinucleotide binding"/>
    <property type="evidence" value="ECO:0007669"/>
    <property type="project" value="InterPro"/>
</dbReference>
<dbReference type="Gene3D" id="1.10.540.10">
    <property type="entry name" value="Acyl-CoA dehydrogenase/oxidase, N-terminal domain"/>
    <property type="match status" value="1"/>
</dbReference>